<comment type="caution">
    <text evidence="3">The sequence shown here is derived from an EMBL/GenBank/DDBJ whole genome shotgun (WGS) entry which is preliminary data.</text>
</comment>
<organism evidence="3 4">
    <name type="scientific">Thalassotalea insulae</name>
    <dbReference type="NCBI Taxonomy" id="2056778"/>
    <lineage>
        <taxon>Bacteria</taxon>
        <taxon>Pseudomonadati</taxon>
        <taxon>Pseudomonadota</taxon>
        <taxon>Gammaproteobacteria</taxon>
        <taxon>Alteromonadales</taxon>
        <taxon>Colwelliaceae</taxon>
        <taxon>Thalassotalea</taxon>
    </lineage>
</organism>
<feature type="chain" id="PRO_5045945712" description="Alginate export domain-containing protein" evidence="1">
    <location>
        <begin position="24"/>
        <end position="391"/>
    </location>
</feature>
<feature type="domain" description="Alginate export" evidence="2">
    <location>
        <begin position="38"/>
        <end position="267"/>
    </location>
</feature>
<dbReference type="InterPro" id="IPR023614">
    <property type="entry name" value="Porin_dom_sf"/>
</dbReference>
<evidence type="ECO:0000313" key="4">
    <source>
        <dbReference type="Proteomes" id="UP001157186"/>
    </source>
</evidence>
<keyword evidence="4" id="KW-1185">Reference proteome</keyword>
<evidence type="ECO:0000313" key="3">
    <source>
        <dbReference type="EMBL" id="GLX76859.1"/>
    </source>
</evidence>
<evidence type="ECO:0000259" key="2">
    <source>
        <dbReference type="Pfam" id="PF13372"/>
    </source>
</evidence>
<sequence>MKLNKFNVITSLILTHFISSAYATDDKAKANVNFDLRYEAVSQDNTKKDADALTLRTKLQFTSASVNHFNAVVEFEDSRVVAGVDDYNNTLGKNTDYSVIADPETTELDQGFIQYQDQGINVKVGRQVLIFDNHRFVGHVGWRHDKQTFDAFSINYQLSKSLQLNYAFIDKRNRIFSDQKDLAAKDHLINVSYNSEVGKITAYSYLLAVDEGIDNGLDTYGVRLAGKKGKFPYVFEFAKQSAETAANDFDANYFKAELGYAFDKLTVKLGGESLGSDGGDYGFTTPLATLHKFNGWSDQFLATPKQGLQDVYASINGKAYGGGWKLVWHDFSAKQRLSGDDDLGTEINAQYSKAITKQYTVGIKYASYSAGDSVFAKVDTDKLWLWLNAKF</sequence>
<reference evidence="3 4" key="1">
    <citation type="submission" date="2023-03" db="EMBL/GenBank/DDBJ databases">
        <title>Draft genome sequence of Thalassotalea insulae KCTC 62186T.</title>
        <authorList>
            <person name="Sawabe T."/>
        </authorList>
    </citation>
    <scope>NUCLEOTIDE SEQUENCE [LARGE SCALE GENOMIC DNA]</scope>
    <source>
        <strain evidence="3 4">KCTC 62186</strain>
    </source>
</reference>
<dbReference type="InterPro" id="IPR025388">
    <property type="entry name" value="Alginate_export_dom"/>
</dbReference>
<keyword evidence="1" id="KW-0732">Signal</keyword>
<proteinExistence type="predicted"/>
<name>A0ABQ6GMN6_9GAMM</name>
<dbReference type="EMBL" id="BSST01000001">
    <property type="protein sequence ID" value="GLX76859.1"/>
    <property type="molecule type" value="Genomic_DNA"/>
</dbReference>
<dbReference type="Pfam" id="PF13372">
    <property type="entry name" value="Alginate_exp"/>
    <property type="match status" value="1"/>
</dbReference>
<accession>A0ABQ6GMN6</accession>
<dbReference type="Gene3D" id="2.40.160.10">
    <property type="entry name" value="Porin"/>
    <property type="match status" value="1"/>
</dbReference>
<evidence type="ECO:0000256" key="1">
    <source>
        <dbReference type="SAM" id="SignalP"/>
    </source>
</evidence>
<dbReference type="RefSeq" id="WP_284242647.1">
    <property type="nucleotide sequence ID" value="NZ_BSST01000001.1"/>
</dbReference>
<feature type="signal peptide" evidence="1">
    <location>
        <begin position="1"/>
        <end position="23"/>
    </location>
</feature>
<protein>
    <recommendedName>
        <fullName evidence="2">Alginate export domain-containing protein</fullName>
    </recommendedName>
</protein>
<dbReference type="Proteomes" id="UP001157186">
    <property type="component" value="Unassembled WGS sequence"/>
</dbReference>
<gene>
    <name evidence="3" type="ORF">tinsulaeT_01990</name>
</gene>